<reference evidence="1 2" key="1">
    <citation type="submission" date="2020-08" db="EMBL/GenBank/DDBJ databases">
        <title>Adhaeribacter dokdonensis sp. nov., isolated from the rhizosphere of Elymus tsukushiensis, a plant native to the Dokdo Islands, Republic of Korea.</title>
        <authorList>
            <person name="Ghim S.Y."/>
        </authorList>
    </citation>
    <scope>NUCLEOTIDE SEQUENCE [LARGE SCALE GENOMIC DNA]</scope>
    <source>
        <strain evidence="1 2">KUDC8001</strain>
    </source>
</reference>
<sequence length="347" mass="38001">MQLIKVKAILIFFFLINAFRAEAQIGGRHTFDFLDLQAGARLAALGGVNLSSPSSDATMMQANPALLQSGMQKHLALSYSDYLADISLSSVFYAIDHTKYGQWGAGVQYLSYGDFTQTDPTGQATGTFSVHDYVVSVTHASVIKPFTLGATLKFALSGIAEYKSSAALIDLGGVYKHSDKDFYVGLVLKNIGYQIKTFAGGPRESMPFDAQIGMTYKPEHMPLQFSITAHHLQQFDISYQDTTQTGSFNSGSQQKTFGDKLARHFVVGGQFILSKNFSVMLGYNHLRNRELRLETKAGGAGFSLGTAIRIKAFELAFTRAYYHVAGASNTLTVVTQVSQVFRKKSRV</sequence>
<dbReference type="RefSeq" id="WP_182412289.1">
    <property type="nucleotide sequence ID" value="NZ_CP055153.1"/>
</dbReference>
<proteinExistence type="predicted"/>
<dbReference type="NCBIfam" id="NF033711">
    <property type="entry name" value="T9SS_PorQ"/>
    <property type="match status" value="1"/>
</dbReference>
<dbReference type="SUPFAM" id="SSF56935">
    <property type="entry name" value="Porins"/>
    <property type="match status" value="1"/>
</dbReference>
<dbReference type="AlphaFoldDB" id="A0A7L7LBR5"/>
<accession>A0A7L7LBR5</accession>
<dbReference type="EMBL" id="CP055153">
    <property type="protein sequence ID" value="QMU29829.1"/>
    <property type="molecule type" value="Genomic_DNA"/>
</dbReference>
<dbReference type="Proteomes" id="UP000514509">
    <property type="component" value="Chromosome"/>
</dbReference>
<name>A0A7L7LBR5_9BACT</name>
<evidence type="ECO:0000313" key="1">
    <source>
        <dbReference type="EMBL" id="QMU29829.1"/>
    </source>
</evidence>
<dbReference type="NCBIfam" id="NF033709">
    <property type="entry name" value="PorV_fam"/>
    <property type="match status" value="1"/>
</dbReference>
<keyword evidence="2" id="KW-1185">Reference proteome</keyword>
<organism evidence="1 2">
    <name type="scientific">Adhaeribacter radiodurans</name>
    <dbReference type="NCBI Taxonomy" id="2745197"/>
    <lineage>
        <taxon>Bacteria</taxon>
        <taxon>Pseudomonadati</taxon>
        <taxon>Bacteroidota</taxon>
        <taxon>Cytophagia</taxon>
        <taxon>Cytophagales</taxon>
        <taxon>Hymenobacteraceae</taxon>
        <taxon>Adhaeribacter</taxon>
    </lineage>
</organism>
<evidence type="ECO:0000313" key="2">
    <source>
        <dbReference type="Proteomes" id="UP000514509"/>
    </source>
</evidence>
<dbReference type="KEGG" id="add:HUW48_18160"/>
<gene>
    <name evidence="1" type="primary">porQ</name>
    <name evidence="1" type="ORF">HUW48_18160</name>
</gene>
<protein>
    <submittedName>
        <fullName evidence="1">Type IX secretion system protein PorQ</fullName>
    </submittedName>
</protein>